<organism evidence="1 2">
    <name type="scientific">Hyella patelloides LEGE 07179</name>
    <dbReference type="NCBI Taxonomy" id="945734"/>
    <lineage>
        <taxon>Bacteria</taxon>
        <taxon>Bacillati</taxon>
        <taxon>Cyanobacteriota</taxon>
        <taxon>Cyanophyceae</taxon>
        <taxon>Pleurocapsales</taxon>
        <taxon>Hyellaceae</taxon>
        <taxon>Hyella</taxon>
    </lineage>
</organism>
<reference evidence="1 2" key="1">
    <citation type="submission" date="2019-01" db="EMBL/GenBank/DDBJ databases">
        <authorList>
            <person name="Brito A."/>
        </authorList>
    </citation>
    <scope>NUCLEOTIDE SEQUENCE [LARGE SCALE GENOMIC DNA]</scope>
    <source>
        <strain evidence="1">1</strain>
    </source>
</reference>
<dbReference type="AlphaFoldDB" id="A0A563VUN8"/>
<dbReference type="RefSeq" id="WP_144873910.1">
    <property type="nucleotide sequence ID" value="NZ_LR214049.1"/>
</dbReference>
<dbReference type="OrthoDB" id="517697at2"/>
<name>A0A563VUN8_9CYAN</name>
<evidence type="ECO:0008006" key="3">
    <source>
        <dbReference type="Google" id="ProtNLM"/>
    </source>
</evidence>
<keyword evidence="2" id="KW-1185">Reference proteome</keyword>
<dbReference type="EMBL" id="CAACVJ010000236">
    <property type="protein sequence ID" value="VEP15157.1"/>
    <property type="molecule type" value="Genomic_DNA"/>
</dbReference>
<dbReference type="Proteomes" id="UP000320055">
    <property type="component" value="Unassembled WGS sequence"/>
</dbReference>
<proteinExistence type="predicted"/>
<protein>
    <recommendedName>
        <fullName evidence="3">CopG family transcriptional regulator</fullName>
    </recommendedName>
</protein>
<evidence type="ECO:0000313" key="1">
    <source>
        <dbReference type="EMBL" id="VEP15157.1"/>
    </source>
</evidence>
<sequence>MSDRVTITLDKEAYEFLESKANGNRSAYINSILKAEKQRIIAEKILRANQEEAEESYQEELADWDITLSDGLQ</sequence>
<evidence type="ECO:0000313" key="2">
    <source>
        <dbReference type="Proteomes" id="UP000320055"/>
    </source>
</evidence>
<accession>A0A563VUN8</accession>
<gene>
    <name evidence="1" type="ORF">H1P_3100007</name>
</gene>